<evidence type="ECO:0000313" key="2">
    <source>
        <dbReference type="EMBL" id="AKB43084.1"/>
    </source>
</evidence>
<keyword evidence="3" id="KW-1185">Reference proteome</keyword>
<dbReference type="Gene3D" id="2.160.10.10">
    <property type="entry name" value="Hexapeptide repeat proteins"/>
    <property type="match status" value="1"/>
</dbReference>
<gene>
    <name evidence="2" type="ORF">MSVAZ_0815</name>
</gene>
<dbReference type="InterPro" id="IPR001451">
    <property type="entry name" value="Hexapep"/>
</dbReference>
<dbReference type="KEGG" id="mvc:MSVAZ_0815"/>
<dbReference type="HOGENOM" id="CLU_051638_7_3_2"/>
<dbReference type="EMBL" id="CP009520">
    <property type="protein sequence ID" value="AKB43084.1"/>
    <property type="molecule type" value="Genomic_DNA"/>
</dbReference>
<organism evidence="2 3">
    <name type="scientific">Methanosarcina vacuolata Z-761</name>
    <dbReference type="NCBI Taxonomy" id="1434123"/>
    <lineage>
        <taxon>Archaea</taxon>
        <taxon>Methanobacteriati</taxon>
        <taxon>Methanobacteriota</taxon>
        <taxon>Stenosarchaea group</taxon>
        <taxon>Methanomicrobia</taxon>
        <taxon>Methanosarcinales</taxon>
        <taxon>Methanosarcinaceae</taxon>
        <taxon>Methanosarcina</taxon>
    </lineage>
</organism>
<dbReference type="PROSITE" id="PS00101">
    <property type="entry name" value="HEXAPEP_TRANSFERASES"/>
    <property type="match status" value="1"/>
</dbReference>
<dbReference type="EC" id="2.3.1.28" evidence="2"/>
<evidence type="ECO:0000313" key="3">
    <source>
        <dbReference type="Proteomes" id="UP000033096"/>
    </source>
</evidence>
<dbReference type="GO" id="GO:0008811">
    <property type="term" value="F:chloramphenicol O-acetyltransferase activity"/>
    <property type="evidence" value="ECO:0007669"/>
    <property type="project" value="UniProtKB-EC"/>
</dbReference>
<sequence>MNLNSFIFLLIYYSFARYLPVSYSPLSFSVVKPFRGYICKHIFEKCGTNVNIESNVFFGSGVNIKIGNNSTIGINAYIGGIGSGGRLTIGNNVMMARDVVILTKTHNFENVYQPMNTQGGENFSVTIGNDVWIGARVIILPDVVIGDGVIIGAGAVVTKDIPAYSVVGGVPAHLIKMRC</sequence>
<keyword evidence="1 2" id="KW-0808">Transferase</keyword>
<accession>A0A0E3Q3R1</accession>
<reference evidence="2 3" key="1">
    <citation type="submission" date="2014-07" db="EMBL/GenBank/DDBJ databases">
        <title>Methanogenic archaea and the global carbon cycle.</title>
        <authorList>
            <person name="Henriksen J.R."/>
            <person name="Luke J."/>
            <person name="Reinhart S."/>
            <person name="Benedict M.N."/>
            <person name="Youngblut N.D."/>
            <person name="Metcalf M.E."/>
            <person name="Whitaker R.J."/>
            <person name="Metcalf W.W."/>
        </authorList>
    </citation>
    <scope>NUCLEOTIDE SEQUENCE [LARGE SCALE GENOMIC DNA]</scope>
    <source>
        <strain evidence="2 3">Z-761</strain>
    </source>
</reference>
<dbReference type="Proteomes" id="UP000033096">
    <property type="component" value="Chromosome"/>
</dbReference>
<dbReference type="InterPro" id="IPR011004">
    <property type="entry name" value="Trimer_LpxA-like_sf"/>
</dbReference>
<name>A0A0E3Q3R1_9EURY</name>
<dbReference type="PANTHER" id="PTHR23416">
    <property type="entry name" value="SIALIC ACID SYNTHASE-RELATED"/>
    <property type="match status" value="1"/>
</dbReference>
<dbReference type="PATRIC" id="fig|1434123.4.peg.951"/>
<dbReference type="RefSeq" id="WP_048118516.1">
    <property type="nucleotide sequence ID" value="NZ_CP009520.1"/>
</dbReference>
<dbReference type="SUPFAM" id="SSF51161">
    <property type="entry name" value="Trimeric LpxA-like enzymes"/>
    <property type="match status" value="1"/>
</dbReference>
<keyword evidence="2" id="KW-0012">Acyltransferase</keyword>
<protein>
    <submittedName>
        <fullName evidence="2">Chloramphenicol acetyltransferase</fullName>
        <ecNumber evidence="2">2.3.1.28</ecNumber>
    </submittedName>
</protein>
<proteinExistence type="predicted"/>
<dbReference type="InterPro" id="IPR051159">
    <property type="entry name" value="Hexapeptide_acetyltransf"/>
</dbReference>
<evidence type="ECO:0000256" key="1">
    <source>
        <dbReference type="ARBA" id="ARBA00022679"/>
    </source>
</evidence>
<dbReference type="AlphaFoldDB" id="A0A0E3Q3R1"/>
<dbReference type="GeneID" id="77345075"/>
<dbReference type="Pfam" id="PF00132">
    <property type="entry name" value="Hexapep"/>
    <property type="match status" value="1"/>
</dbReference>
<dbReference type="InterPro" id="IPR018357">
    <property type="entry name" value="Hexapep_transf_CS"/>
</dbReference>
<dbReference type="STRING" id="1434123.MSVAZ_0815"/>